<protein>
    <recommendedName>
        <fullName evidence="3">HK97 gp10 family phage protein</fullName>
    </recommendedName>
</protein>
<proteinExistence type="predicted"/>
<evidence type="ECO:0000313" key="2">
    <source>
        <dbReference type="Proteomes" id="UP000031970"/>
    </source>
</evidence>
<dbReference type="AlphaFoldDB" id="A0ABD3ZWK0"/>
<evidence type="ECO:0000313" key="1">
    <source>
        <dbReference type="EMBL" id="KIL31995.1"/>
    </source>
</evidence>
<sequence length="140" mass="15668">MMARNIKEIKAMIEKNAIQSIHKSSSNVKQIMMKTGQEHVDEDVYGAYNPLLYERTGQIKDAFITTNESNGVSLDNIREDDGKDVATVIETGQGYTYPDSYGYGYGKPRPFMKNTAETLKDGRLTDALKSDLKADGIKTY</sequence>
<dbReference type="Proteomes" id="UP000031970">
    <property type="component" value="Unassembled WGS sequence"/>
</dbReference>
<reference evidence="1 2" key="1">
    <citation type="submission" date="2014-11" db="EMBL/GenBank/DDBJ databases">
        <title>Draft Genome Sequences of Nine Bacillus subtilis Strains that Form Spores with High Heat-Resistance.</title>
        <authorList>
            <person name="Krawcyk A.O."/>
            <person name="Berendsen E.M."/>
            <person name="de Jong A."/>
            <person name="Holsappel S."/>
            <person name="Eijlander R.T."/>
            <person name="Wells-Bennik M."/>
            <person name="Kuipers O.P."/>
        </authorList>
    </citation>
    <scope>NUCLEOTIDE SEQUENCE [LARGE SCALE GENOMIC DNA]</scope>
    <source>
        <strain evidence="1 2">B4067</strain>
    </source>
</reference>
<gene>
    <name evidence="1" type="ORF">B4067_2268</name>
</gene>
<name>A0ABD3ZWK0_BACIU</name>
<comment type="caution">
    <text evidence="1">The sequence shown here is derived from an EMBL/GenBank/DDBJ whole genome shotgun (WGS) entry which is preliminary data.</text>
</comment>
<organism evidence="1 2">
    <name type="scientific">Bacillus subtilis subsp. subtilis</name>
    <dbReference type="NCBI Taxonomy" id="135461"/>
    <lineage>
        <taxon>Bacteria</taxon>
        <taxon>Bacillati</taxon>
        <taxon>Bacillota</taxon>
        <taxon>Bacilli</taxon>
        <taxon>Bacillales</taxon>
        <taxon>Bacillaceae</taxon>
        <taxon>Bacillus</taxon>
    </lineage>
</organism>
<evidence type="ECO:0008006" key="3">
    <source>
        <dbReference type="Google" id="ProtNLM"/>
    </source>
</evidence>
<dbReference type="EMBL" id="JSXS01000040">
    <property type="protein sequence ID" value="KIL31995.1"/>
    <property type="molecule type" value="Genomic_DNA"/>
</dbReference>
<accession>A0ABD3ZWK0</accession>